<organism evidence="2 3">
    <name type="scientific">Culex pipiens pipiens</name>
    <name type="common">Northern house mosquito</name>
    <dbReference type="NCBI Taxonomy" id="38569"/>
    <lineage>
        <taxon>Eukaryota</taxon>
        <taxon>Metazoa</taxon>
        <taxon>Ecdysozoa</taxon>
        <taxon>Arthropoda</taxon>
        <taxon>Hexapoda</taxon>
        <taxon>Insecta</taxon>
        <taxon>Pterygota</taxon>
        <taxon>Neoptera</taxon>
        <taxon>Endopterygota</taxon>
        <taxon>Diptera</taxon>
        <taxon>Nematocera</taxon>
        <taxon>Culicoidea</taxon>
        <taxon>Culicidae</taxon>
        <taxon>Culicinae</taxon>
        <taxon>Culicini</taxon>
        <taxon>Culex</taxon>
        <taxon>Culex</taxon>
    </lineage>
</organism>
<name>A0ABD1CSI9_CULPP</name>
<keyword evidence="3" id="KW-1185">Reference proteome</keyword>
<evidence type="ECO:0000313" key="2">
    <source>
        <dbReference type="EMBL" id="KAL1378744.1"/>
    </source>
</evidence>
<evidence type="ECO:0000256" key="1">
    <source>
        <dbReference type="SAM" id="MobiDB-lite"/>
    </source>
</evidence>
<feature type="compositionally biased region" description="Low complexity" evidence="1">
    <location>
        <begin position="35"/>
        <end position="48"/>
    </location>
</feature>
<dbReference type="EMBL" id="JBEHCU010010128">
    <property type="protein sequence ID" value="KAL1378744.1"/>
    <property type="molecule type" value="Genomic_DNA"/>
</dbReference>
<feature type="non-terminal residue" evidence="2">
    <location>
        <position position="71"/>
    </location>
</feature>
<sequence length="71" mass="7437">DPGRPRRKIPAPRAATTMRRSTTICSSPIWTTTPACTGRSTRSATAATVRRKRTETTSTTCAATGSPSATG</sequence>
<feature type="region of interest" description="Disordered" evidence="1">
    <location>
        <begin position="1"/>
        <end position="71"/>
    </location>
</feature>
<comment type="caution">
    <text evidence="2">The sequence shown here is derived from an EMBL/GenBank/DDBJ whole genome shotgun (WGS) entry which is preliminary data.</text>
</comment>
<protein>
    <submittedName>
        <fullName evidence="2">Uncharacterized protein</fullName>
    </submittedName>
</protein>
<gene>
    <name evidence="2" type="ORF">pipiens_020291</name>
</gene>
<proteinExistence type="predicted"/>
<reference evidence="2 3" key="1">
    <citation type="submission" date="2024-05" db="EMBL/GenBank/DDBJ databases">
        <title>Culex pipiens pipiens assembly and annotation.</title>
        <authorList>
            <person name="Alout H."/>
            <person name="Durand T."/>
        </authorList>
    </citation>
    <scope>NUCLEOTIDE SEQUENCE [LARGE SCALE GENOMIC DNA]</scope>
    <source>
        <strain evidence="2">HA-2024</strain>
        <tissue evidence="2">Whole body</tissue>
    </source>
</reference>
<dbReference type="AlphaFoldDB" id="A0ABD1CSI9"/>
<feature type="compositionally biased region" description="Polar residues" evidence="1">
    <location>
        <begin position="18"/>
        <end position="34"/>
    </location>
</feature>
<accession>A0ABD1CSI9</accession>
<evidence type="ECO:0000313" key="3">
    <source>
        <dbReference type="Proteomes" id="UP001562425"/>
    </source>
</evidence>
<feature type="compositionally biased region" description="Basic residues" evidence="1">
    <location>
        <begin position="1"/>
        <end position="10"/>
    </location>
</feature>
<feature type="compositionally biased region" description="Low complexity" evidence="1">
    <location>
        <begin position="56"/>
        <end position="71"/>
    </location>
</feature>
<dbReference type="Proteomes" id="UP001562425">
    <property type="component" value="Unassembled WGS sequence"/>
</dbReference>
<feature type="non-terminal residue" evidence="2">
    <location>
        <position position="1"/>
    </location>
</feature>